<keyword evidence="8" id="KW-1185">Reference proteome</keyword>
<keyword evidence="3" id="KW-0223">Dioxygenase</keyword>
<evidence type="ECO:0000256" key="1">
    <source>
        <dbReference type="ARBA" id="ARBA00001954"/>
    </source>
</evidence>
<dbReference type="GO" id="GO:0051213">
    <property type="term" value="F:dioxygenase activity"/>
    <property type="evidence" value="ECO:0007669"/>
    <property type="project" value="UniProtKB-KW"/>
</dbReference>
<evidence type="ECO:0000256" key="4">
    <source>
        <dbReference type="ARBA" id="ARBA00023002"/>
    </source>
</evidence>
<dbReference type="GO" id="GO:0046872">
    <property type="term" value="F:metal ion binding"/>
    <property type="evidence" value="ECO:0007669"/>
    <property type="project" value="UniProtKB-KW"/>
</dbReference>
<dbReference type="GeneID" id="64662183"/>
<evidence type="ECO:0000313" key="8">
    <source>
        <dbReference type="Proteomes" id="UP001195769"/>
    </source>
</evidence>
<accession>A0AAD4DX29</accession>
<keyword evidence="5" id="KW-0408">Iron</keyword>
<evidence type="ECO:0000256" key="3">
    <source>
        <dbReference type="ARBA" id="ARBA00022964"/>
    </source>
</evidence>
<reference evidence="7" key="1">
    <citation type="journal article" date="2020" name="New Phytol.">
        <title>Comparative genomics reveals dynamic genome evolution in host specialist ectomycorrhizal fungi.</title>
        <authorList>
            <person name="Lofgren L.A."/>
            <person name="Nguyen N.H."/>
            <person name="Vilgalys R."/>
            <person name="Ruytinx J."/>
            <person name="Liao H.L."/>
            <person name="Branco S."/>
            <person name="Kuo A."/>
            <person name="LaButti K."/>
            <person name="Lipzen A."/>
            <person name="Andreopoulos W."/>
            <person name="Pangilinan J."/>
            <person name="Riley R."/>
            <person name="Hundley H."/>
            <person name="Na H."/>
            <person name="Barry K."/>
            <person name="Grigoriev I.V."/>
            <person name="Stajich J.E."/>
            <person name="Kennedy P.G."/>
        </authorList>
    </citation>
    <scope>NUCLEOTIDE SEQUENCE</scope>
    <source>
        <strain evidence="7">FC203</strain>
    </source>
</reference>
<dbReference type="EMBL" id="JABBWK010000065">
    <property type="protein sequence ID" value="KAG1895582.1"/>
    <property type="molecule type" value="Genomic_DNA"/>
</dbReference>
<evidence type="ECO:0000256" key="5">
    <source>
        <dbReference type="ARBA" id="ARBA00023004"/>
    </source>
</evidence>
<evidence type="ECO:0000313" key="7">
    <source>
        <dbReference type="EMBL" id="KAG1895582.1"/>
    </source>
</evidence>
<name>A0AAD4DX29_9AGAM</name>
<dbReference type="Proteomes" id="UP001195769">
    <property type="component" value="Unassembled WGS sequence"/>
</dbReference>
<dbReference type="RefSeq" id="XP_041221158.1">
    <property type="nucleotide sequence ID" value="XM_041367885.1"/>
</dbReference>
<dbReference type="AlphaFoldDB" id="A0AAD4DX29"/>
<comment type="cofactor">
    <cofactor evidence="1">
        <name>Fe(2+)</name>
        <dbReference type="ChEBI" id="CHEBI:29033"/>
    </cofactor>
</comment>
<dbReference type="Gene3D" id="3.60.130.30">
    <property type="match status" value="1"/>
</dbReference>
<proteinExistence type="predicted"/>
<dbReference type="InterPro" id="IPR024779">
    <property type="entry name" value="2OGFeDO_JBP1/TET_oxygenase_dom"/>
</dbReference>
<keyword evidence="2" id="KW-0479">Metal-binding</keyword>
<feature type="domain" description="2OGFeDO JBP1/TET oxygenase" evidence="6">
    <location>
        <begin position="253"/>
        <end position="377"/>
    </location>
</feature>
<organism evidence="7 8">
    <name type="scientific">Suillus fuscotomentosus</name>
    <dbReference type="NCBI Taxonomy" id="1912939"/>
    <lineage>
        <taxon>Eukaryota</taxon>
        <taxon>Fungi</taxon>
        <taxon>Dikarya</taxon>
        <taxon>Basidiomycota</taxon>
        <taxon>Agaricomycotina</taxon>
        <taxon>Agaricomycetes</taxon>
        <taxon>Agaricomycetidae</taxon>
        <taxon>Boletales</taxon>
        <taxon>Suillineae</taxon>
        <taxon>Suillaceae</taxon>
        <taxon>Suillus</taxon>
    </lineage>
</organism>
<comment type="caution">
    <text evidence="7">The sequence shown here is derived from an EMBL/GenBank/DDBJ whole genome shotgun (WGS) entry which is preliminary data.</text>
</comment>
<gene>
    <name evidence="7" type="ORF">F5891DRAFT_1194104</name>
</gene>
<dbReference type="Pfam" id="PF12851">
    <property type="entry name" value="Tet_JBP"/>
    <property type="match status" value="1"/>
</dbReference>
<keyword evidence="4" id="KW-0560">Oxidoreductase</keyword>
<protein>
    <recommendedName>
        <fullName evidence="6">2OGFeDO JBP1/TET oxygenase domain-containing protein</fullName>
    </recommendedName>
</protein>
<evidence type="ECO:0000256" key="2">
    <source>
        <dbReference type="ARBA" id="ARBA00022723"/>
    </source>
</evidence>
<sequence length="420" mass="46573">MASLEPESRNLRALLSSEITKIMKEASTVPIYKDSVLQSHLLQKARMRIRLQLNACVSQSEPAGHSSALVTQYEICRASLTISHAITNPYYVTWDVNRYADMVKSSYSQPDGAPSTEQKKLSKYFPMAVLGKFSEPATIVDNHGKILVWYLPNILSCSHVDLMNTATTELHDYLLKSIPVTESAIDKKHSWRSDNFLVPEGGGKFGAGRVTMSPAYFMQRRERLQDPLVPSASYSAKSVQHWLKAISGTEFFFNAITAIIAPELFEAGSAAVSKVVNVTRQPKKPVPVSEWPSIFTGMELIANWITLSHRDAGGARSHYDLLASLGIGHDATFSIKDLNAELDYFPGTLAFIAGKVLEHSVGPWKIGERFVVAHFMKDKVHDRVGVSKPAFPVQMDLLQLLGSSVTDHRPRKRSGANWDS</sequence>
<evidence type="ECO:0000259" key="6">
    <source>
        <dbReference type="Pfam" id="PF12851"/>
    </source>
</evidence>